<accession>A0A848IR40</accession>
<keyword evidence="3" id="KW-1185">Reference proteome</keyword>
<sequence>MTKQKQHAPQPKEAVQPAESAENRLDEALEESFPASDPIAVDMGEPRHSPVEEAPSEGKKRH</sequence>
<proteinExistence type="predicted"/>
<feature type="region of interest" description="Disordered" evidence="1">
    <location>
        <begin position="1"/>
        <end position="62"/>
    </location>
</feature>
<comment type="caution">
    <text evidence="2">The sequence shown here is derived from an EMBL/GenBank/DDBJ whole genome shotgun (WGS) entry which is preliminary data.</text>
</comment>
<name>A0A848IR40_9BURK</name>
<organism evidence="2 3">
    <name type="scientific">Paraburkholderia polaris</name>
    <dbReference type="NCBI Taxonomy" id="2728848"/>
    <lineage>
        <taxon>Bacteria</taxon>
        <taxon>Pseudomonadati</taxon>
        <taxon>Pseudomonadota</taxon>
        <taxon>Betaproteobacteria</taxon>
        <taxon>Burkholderiales</taxon>
        <taxon>Burkholderiaceae</taxon>
        <taxon>Paraburkholderia</taxon>
    </lineage>
</organism>
<reference evidence="2 3" key="1">
    <citation type="submission" date="2020-04" db="EMBL/GenBank/DDBJ databases">
        <title>Paraburkholderia sp. RP-4-7 isolated from soil.</title>
        <authorList>
            <person name="Dahal R.H."/>
        </authorList>
    </citation>
    <scope>NUCLEOTIDE SEQUENCE [LARGE SCALE GENOMIC DNA]</scope>
    <source>
        <strain evidence="2 3">RP-4-7</strain>
    </source>
</reference>
<evidence type="ECO:0000313" key="2">
    <source>
        <dbReference type="EMBL" id="NMM01617.1"/>
    </source>
</evidence>
<dbReference type="EMBL" id="JABBGJ010000032">
    <property type="protein sequence ID" value="NMM01617.1"/>
    <property type="molecule type" value="Genomic_DNA"/>
</dbReference>
<dbReference type="Proteomes" id="UP000544134">
    <property type="component" value="Unassembled WGS sequence"/>
</dbReference>
<evidence type="ECO:0000313" key="3">
    <source>
        <dbReference type="Proteomes" id="UP000544134"/>
    </source>
</evidence>
<dbReference type="RefSeq" id="WP_169488452.1">
    <property type="nucleotide sequence ID" value="NZ_JABBGJ010000032.1"/>
</dbReference>
<gene>
    <name evidence="2" type="ORF">HHL24_27225</name>
</gene>
<protein>
    <submittedName>
        <fullName evidence="2">Uncharacterized protein</fullName>
    </submittedName>
</protein>
<dbReference type="AlphaFoldDB" id="A0A848IR40"/>
<evidence type="ECO:0000256" key="1">
    <source>
        <dbReference type="SAM" id="MobiDB-lite"/>
    </source>
</evidence>